<gene>
    <name evidence="2" type="ORF">PPYR1160_LOCUS7439</name>
</gene>
<evidence type="ECO:0008006" key="3">
    <source>
        <dbReference type="Google" id="ProtNLM"/>
    </source>
</evidence>
<dbReference type="InterPro" id="IPR025585">
    <property type="entry name" value="PSII_Psb27"/>
</dbReference>
<sequence length="184" mass="20182">MLRVVALVALLVGSSAFVAPVARPRAAVRMAMAGDSRRDVAIQSVAALGSLLAGAQMAVADEVAAPASTELGPPPTDWGLSNQYYDDAVRVVNHMRYATIMPKSTPNYEAIATNCKKEMIDFVSFYRRFPNVAGKPSFSTLYTAINVLAGHYTNYGVKFPVPEKRKKRLLQEYAEIEKNIKRSR</sequence>
<organism evidence="2">
    <name type="scientific">Pinguiococcus pyrenoidosus</name>
    <dbReference type="NCBI Taxonomy" id="172671"/>
    <lineage>
        <taxon>Eukaryota</taxon>
        <taxon>Sar</taxon>
        <taxon>Stramenopiles</taxon>
        <taxon>Ochrophyta</taxon>
        <taxon>Pinguiophyceae</taxon>
        <taxon>Pinguiochrysidales</taxon>
        <taxon>Pinguiochrysidaceae</taxon>
        <taxon>Pinguiococcus</taxon>
    </lineage>
</organism>
<dbReference type="GO" id="GO:0009523">
    <property type="term" value="C:photosystem II"/>
    <property type="evidence" value="ECO:0007669"/>
    <property type="project" value="InterPro"/>
</dbReference>
<dbReference type="PANTHER" id="PTHR34041:SF1">
    <property type="entry name" value="PHOTOSYSTEM II REPAIR PROTEIN PSB27-H1, CHLOROPLASTIC"/>
    <property type="match status" value="1"/>
</dbReference>
<dbReference type="Gene3D" id="1.20.58.810">
    <property type="entry name" value="Photosystem II Pbs27"/>
    <property type="match status" value="1"/>
</dbReference>
<dbReference type="Pfam" id="PF13326">
    <property type="entry name" value="PSII_Pbs27"/>
    <property type="match status" value="1"/>
</dbReference>
<accession>A0A7R9U867</accession>
<evidence type="ECO:0000256" key="1">
    <source>
        <dbReference type="SAM" id="SignalP"/>
    </source>
</evidence>
<evidence type="ECO:0000313" key="2">
    <source>
        <dbReference type="EMBL" id="CAD8257938.1"/>
    </source>
</evidence>
<dbReference type="InterPro" id="IPR038450">
    <property type="entry name" value="PSII_Psb27_sf"/>
</dbReference>
<dbReference type="GO" id="GO:0010207">
    <property type="term" value="P:photosystem II assembly"/>
    <property type="evidence" value="ECO:0007669"/>
    <property type="project" value="InterPro"/>
</dbReference>
<dbReference type="PANTHER" id="PTHR34041">
    <property type="entry name" value="PHOTOSYSTEM II REPAIR PROTEIN PSB27-H1, CHLOROPLASTIC"/>
    <property type="match status" value="1"/>
</dbReference>
<dbReference type="HAMAP" id="MF_01481">
    <property type="entry name" value="PSII_Psb27"/>
    <property type="match status" value="1"/>
</dbReference>
<dbReference type="AlphaFoldDB" id="A0A7R9U867"/>
<name>A0A7R9U867_9STRA</name>
<feature type="chain" id="PRO_5030666707" description="Photosystem II Psb27 protein" evidence="1">
    <location>
        <begin position="17"/>
        <end position="184"/>
    </location>
</feature>
<dbReference type="GO" id="GO:0010206">
    <property type="term" value="P:photosystem II repair"/>
    <property type="evidence" value="ECO:0007669"/>
    <property type="project" value="InterPro"/>
</dbReference>
<reference evidence="2" key="1">
    <citation type="submission" date="2021-01" db="EMBL/GenBank/DDBJ databases">
        <authorList>
            <person name="Corre E."/>
            <person name="Pelletier E."/>
            <person name="Niang G."/>
            <person name="Scheremetjew M."/>
            <person name="Finn R."/>
            <person name="Kale V."/>
            <person name="Holt S."/>
            <person name="Cochrane G."/>
            <person name="Meng A."/>
            <person name="Brown T."/>
            <person name="Cohen L."/>
        </authorList>
    </citation>
    <scope>NUCLEOTIDE SEQUENCE</scope>
    <source>
        <strain evidence="2">CCMP2078</strain>
    </source>
</reference>
<protein>
    <recommendedName>
        <fullName evidence="3">Photosystem II Psb27 protein</fullName>
    </recommendedName>
</protein>
<feature type="signal peptide" evidence="1">
    <location>
        <begin position="1"/>
        <end position="16"/>
    </location>
</feature>
<keyword evidence="1" id="KW-0732">Signal</keyword>
<proteinExistence type="inferred from homology"/>
<dbReference type="EMBL" id="HBEA01009668">
    <property type="protein sequence ID" value="CAD8257938.1"/>
    <property type="molecule type" value="Transcribed_RNA"/>
</dbReference>